<dbReference type="NCBIfam" id="TIGR00360">
    <property type="entry name" value="ComEC_N-term"/>
    <property type="match status" value="1"/>
</dbReference>
<dbReference type="PANTHER" id="PTHR30619:SF1">
    <property type="entry name" value="RECOMBINATION PROTEIN 2"/>
    <property type="match status" value="1"/>
</dbReference>
<evidence type="ECO:0000259" key="7">
    <source>
        <dbReference type="Pfam" id="PF03772"/>
    </source>
</evidence>
<evidence type="ECO:0000313" key="8">
    <source>
        <dbReference type="EMBL" id="SMC19007.1"/>
    </source>
</evidence>
<organism evidence="8 9">
    <name type="scientific">Clostridium acidisoli DSM 12555</name>
    <dbReference type="NCBI Taxonomy" id="1121291"/>
    <lineage>
        <taxon>Bacteria</taxon>
        <taxon>Bacillati</taxon>
        <taxon>Bacillota</taxon>
        <taxon>Clostridia</taxon>
        <taxon>Eubacteriales</taxon>
        <taxon>Clostridiaceae</taxon>
        <taxon>Clostridium</taxon>
    </lineage>
</organism>
<proteinExistence type="predicted"/>
<dbReference type="InterPro" id="IPR004477">
    <property type="entry name" value="ComEC_N"/>
</dbReference>
<dbReference type="Proteomes" id="UP000192468">
    <property type="component" value="Unassembled WGS sequence"/>
</dbReference>
<evidence type="ECO:0000256" key="2">
    <source>
        <dbReference type="ARBA" id="ARBA00022475"/>
    </source>
</evidence>
<evidence type="ECO:0000313" key="9">
    <source>
        <dbReference type="Proteomes" id="UP000192468"/>
    </source>
</evidence>
<feature type="transmembrane region" description="Helical" evidence="6">
    <location>
        <begin position="402"/>
        <end position="423"/>
    </location>
</feature>
<keyword evidence="9" id="KW-1185">Reference proteome</keyword>
<comment type="subcellular location">
    <subcellularLocation>
        <location evidence="1">Cell membrane</location>
        <topology evidence="1">Multi-pass membrane protein</topology>
    </subcellularLocation>
</comment>
<dbReference type="Pfam" id="PF03772">
    <property type="entry name" value="Competence"/>
    <property type="match status" value="1"/>
</dbReference>
<dbReference type="AlphaFoldDB" id="A0A1W1X580"/>
<keyword evidence="3 6" id="KW-0812">Transmembrane</keyword>
<accession>A0A1W1X580</accession>
<feature type="transmembrane region" description="Helical" evidence="6">
    <location>
        <begin position="27"/>
        <end position="43"/>
    </location>
</feature>
<sequence length="591" mass="68386">MERPLVYLFVSIIIGDLCGILFQDFLIIDVAIAASFFIFMFIISQKKLLFFELCFFLIGFFSLLLYFHSNLRVQSTINVRVINKNKYYTTASYIGRKINIRGNLPQVNIGENANIKGYFNKNIDYEYGTIGDFKVVKVNGKSHDLLTKMYFYKQELFKKFDDELGKDFSSKIMAVAFGDSSELSQNDKDNFKRLGIVYAICVSGLHMLIVFKTLQLCFNLEISILMGIFYTLFTGCQPATVRALIMIIVLKYSKKINKNYDVYSALSLAGMILLLFRPYYILDIGFMLSFLSTFGIALFYKKISRFFYKLPKKINESLSISLSVQSISMPYVLFTIKNFSLGFALGNIVLIPMFSLLVALGNVALIFSFFKPLFKIICIPIYVVLTALNGASNILLNITPKMLYIPLIDTIFIMYLYFCYILARKGYRNVKYGAILFFSLILINTYSFTPKISYLDLKSGYGFILRYKFNTILISNYEIINNDEKEELQGRFCVNKFVTNKNFNYNILMKNRYLVYIPKYQGDKKVMLKVKDMATKRNMVYFYDGTVRYYGINSTENYDIIKEDDNIKAIDLPVDNLDFDVINNKVVVIKK</sequence>
<feature type="transmembrane region" description="Helical" evidence="6">
    <location>
        <begin position="348"/>
        <end position="370"/>
    </location>
</feature>
<dbReference type="STRING" id="1121291.SAMN02745134_00729"/>
<evidence type="ECO:0000256" key="5">
    <source>
        <dbReference type="ARBA" id="ARBA00023136"/>
    </source>
</evidence>
<gene>
    <name evidence="8" type="ORF">SAMN02745134_00729</name>
</gene>
<dbReference type="InterPro" id="IPR052159">
    <property type="entry name" value="Competence_DNA_uptake"/>
</dbReference>
<dbReference type="PANTHER" id="PTHR30619">
    <property type="entry name" value="DNA INTERNALIZATION/COMPETENCE PROTEIN COMEC/REC2"/>
    <property type="match status" value="1"/>
</dbReference>
<dbReference type="EMBL" id="FWXH01000002">
    <property type="protein sequence ID" value="SMC19007.1"/>
    <property type="molecule type" value="Genomic_DNA"/>
</dbReference>
<dbReference type="GO" id="GO:0005886">
    <property type="term" value="C:plasma membrane"/>
    <property type="evidence" value="ECO:0007669"/>
    <property type="project" value="UniProtKB-SubCell"/>
</dbReference>
<evidence type="ECO:0000256" key="6">
    <source>
        <dbReference type="SAM" id="Phobius"/>
    </source>
</evidence>
<feature type="transmembrane region" description="Helical" evidence="6">
    <location>
        <begin position="377"/>
        <end position="396"/>
    </location>
</feature>
<feature type="transmembrane region" description="Helical" evidence="6">
    <location>
        <begin position="286"/>
        <end position="303"/>
    </location>
</feature>
<name>A0A1W1X580_9CLOT</name>
<feature type="transmembrane region" description="Helical" evidence="6">
    <location>
        <begin position="49"/>
        <end position="67"/>
    </location>
</feature>
<evidence type="ECO:0000256" key="4">
    <source>
        <dbReference type="ARBA" id="ARBA00022989"/>
    </source>
</evidence>
<dbReference type="OrthoDB" id="9761531at2"/>
<keyword evidence="4 6" id="KW-1133">Transmembrane helix</keyword>
<evidence type="ECO:0000256" key="1">
    <source>
        <dbReference type="ARBA" id="ARBA00004651"/>
    </source>
</evidence>
<protein>
    <submittedName>
        <fullName evidence="8">Competence protein ComEC</fullName>
    </submittedName>
</protein>
<evidence type="ECO:0000256" key="3">
    <source>
        <dbReference type="ARBA" id="ARBA00022692"/>
    </source>
</evidence>
<reference evidence="8 9" key="1">
    <citation type="submission" date="2017-04" db="EMBL/GenBank/DDBJ databases">
        <authorList>
            <person name="Afonso C.L."/>
            <person name="Miller P.J."/>
            <person name="Scott M.A."/>
            <person name="Spackman E."/>
            <person name="Goraichik I."/>
            <person name="Dimitrov K.M."/>
            <person name="Suarez D.L."/>
            <person name="Swayne D.E."/>
        </authorList>
    </citation>
    <scope>NUCLEOTIDE SEQUENCE [LARGE SCALE GENOMIC DNA]</scope>
    <source>
        <strain evidence="8 9">DSM 12555</strain>
    </source>
</reference>
<feature type="transmembrane region" description="Helical" evidence="6">
    <location>
        <begin position="430"/>
        <end position="449"/>
    </location>
</feature>
<feature type="transmembrane region" description="Helical" evidence="6">
    <location>
        <begin position="223"/>
        <end position="250"/>
    </location>
</feature>
<keyword evidence="2" id="KW-1003">Cell membrane</keyword>
<feature type="transmembrane region" description="Helical" evidence="6">
    <location>
        <begin position="194"/>
        <end position="211"/>
    </location>
</feature>
<feature type="domain" description="ComEC/Rec2-related protein" evidence="7">
    <location>
        <begin position="176"/>
        <end position="422"/>
    </location>
</feature>
<dbReference type="RefSeq" id="WP_084113894.1">
    <property type="nucleotide sequence ID" value="NZ_FWXH01000002.1"/>
</dbReference>
<keyword evidence="5 6" id="KW-0472">Membrane</keyword>